<comment type="caution">
    <text evidence="1">The sequence shown here is derived from an EMBL/GenBank/DDBJ whole genome shotgun (WGS) entry which is preliminary data.</text>
</comment>
<reference evidence="1" key="1">
    <citation type="submission" date="2019-08" db="EMBL/GenBank/DDBJ databases">
        <authorList>
            <person name="Kucharzyk K."/>
            <person name="Murdoch R.W."/>
            <person name="Higgins S."/>
            <person name="Loffler F."/>
        </authorList>
    </citation>
    <scope>NUCLEOTIDE SEQUENCE</scope>
</reference>
<accession>A0A645D4X7</accession>
<organism evidence="1">
    <name type="scientific">bioreactor metagenome</name>
    <dbReference type="NCBI Taxonomy" id="1076179"/>
    <lineage>
        <taxon>unclassified sequences</taxon>
        <taxon>metagenomes</taxon>
        <taxon>ecological metagenomes</taxon>
    </lineage>
</organism>
<gene>
    <name evidence="1" type="ORF">SDC9_131093</name>
</gene>
<dbReference type="AlphaFoldDB" id="A0A645D4X7"/>
<protein>
    <submittedName>
        <fullName evidence="1">Uncharacterized protein</fullName>
    </submittedName>
</protein>
<proteinExistence type="predicted"/>
<sequence>MTRPGQSSLVDQRTDGLRLVVCVERLVHIDIAVVAQHENLNGMILRCACCVILRHGRVVDLRDGVGNRAGVRRV</sequence>
<name>A0A645D4X7_9ZZZZ</name>
<dbReference type="EMBL" id="VSSQ01032679">
    <property type="protein sequence ID" value="MPM84023.1"/>
    <property type="molecule type" value="Genomic_DNA"/>
</dbReference>
<evidence type="ECO:0000313" key="1">
    <source>
        <dbReference type="EMBL" id="MPM84023.1"/>
    </source>
</evidence>